<comment type="similarity">
    <text evidence="2">Belongs to the pterin-4-alpha-carbinolamine dehydratase family.</text>
</comment>
<dbReference type="SUPFAM" id="SSF55248">
    <property type="entry name" value="PCD-like"/>
    <property type="match status" value="1"/>
</dbReference>
<reference evidence="5 6" key="1">
    <citation type="submission" date="2021-12" db="EMBL/GenBank/DDBJ databases">
        <title>Genome sequencing of bacteria with rrn-lacking chromosome and rrn-plasmid.</title>
        <authorList>
            <person name="Anda M."/>
            <person name="Iwasaki W."/>
        </authorList>
    </citation>
    <scope>NUCLEOTIDE SEQUENCE [LARGE SCALE GENOMIC DNA]</scope>
    <source>
        <strain evidence="5 6">NBRC 101262</strain>
    </source>
</reference>
<dbReference type="EC" id="4.2.1.96" evidence="3"/>
<dbReference type="PANTHER" id="PTHR12599:SF0">
    <property type="entry name" value="PTERIN-4-ALPHA-CARBINOLAMINE DEHYDRATASE"/>
    <property type="match status" value="1"/>
</dbReference>
<dbReference type="RefSeq" id="WP_332919367.1">
    <property type="nucleotide sequence ID" value="NZ_AP025292.1"/>
</dbReference>
<evidence type="ECO:0000256" key="1">
    <source>
        <dbReference type="ARBA" id="ARBA00001554"/>
    </source>
</evidence>
<sequence length="80" mass="9302">MESNWKHKDDKLTRTFEFEDFVNAFGFMSKVALLAEKQEHHPNWSNVYNEVTIELTSHDAGNKVTEKDHRLANAIDALLK</sequence>
<keyword evidence="6" id="KW-1185">Reference proteome</keyword>
<name>A0ABM7VAQ1_9BACT</name>
<dbReference type="PANTHER" id="PTHR12599">
    <property type="entry name" value="PTERIN-4-ALPHA-CARBINOLAMINE DEHYDRATASE"/>
    <property type="match status" value="1"/>
</dbReference>
<comment type="catalytic activity">
    <reaction evidence="1">
        <text>(4aS,6R)-4a-hydroxy-L-erythro-5,6,7,8-tetrahydrobiopterin = (6R)-L-erythro-6,7-dihydrobiopterin + H2O</text>
        <dbReference type="Rhea" id="RHEA:11920"/>
        <dbReference type="ChEBI" id="CHEBI:15377"/>
        <dbReference type="ChEBI" id="CHEBI:15642"/>
        <dbReference type="ChEBI" id="CHEBI:43120"/>
        <dbReference type="EC" id="4.2.1.96"/>
    </reaction>
</comment>
<proteinExistence type="inferred from homology"/>
<dbReference type="Gene3D" id="3.30.1360.20">
    <property type="entry name" value="Transcriptional coactivator/pterin dehydratase"/>
    <property type="match status" value="1"/>
</dbReference>
<dbReference type="InterPro" id="IPR036428">
    <property type="entry name" value="PCD_sf"/>
</dbReference>
<dbReference type="Pfam" id="PF01329">
    <property type="entry name" value="Pterin_4a"/>
    <property type="match status" value="1"/>
</dbReference>
<organism evidence="5 6">
    <name type="scientific">Persicobacter psychrovividus</name>
    <dbReference type="NCBI Taxonomy" id="387638"/>
    <lineage>
        <taxon>Bacteria</taxon>
        <taxon>Pseudomonadati</taxon>
        <taxon>Bacteroidota</taxon>
        <taxon>Cytophagia</taxon>
        <taxon>Cytophagales</taxon>
        <taxon>Persicobacteraceae</taxon>
        <taxon>Persicobacter</taxon>
    </lineage>
</organism>
<keyword evidence="4" id="KW-0456">Lyase</keyword>
<dbReference type="InterPro" id="IPR001533">
    <property type="entry name" value="Pterin_deHydtase"/>
</dbReference>
<gene>
    <name evidence="5" type="ORF">PEPS_00380</name>
</gene>
<evidence type="ECO:0000313" key="6">
    <source>
        <dbReference type="Proteomes" id="UP001354989"/>
    </source>
</evidence>
<accession>A0ABM7VAQ1</accession>
<evidence type="ECO:0000256" key="2">
    <source>
        <dbReference type="ARBA" id="ARBA00006472"/>
    </source>
</evidence>
<protein>
    <recommendedName>
        <fullName evidence="3">4a-hydroxytetrahydrobiopterin dehydratase</fullName>
        <ecNumber evidence="3">4.2.1.96</ecNumber>
    </recommendedName>
</protein>
<evidence type="ECO:0000313" key="5">
    <source>
        <dbReference type="EMBL" id="BDC97757.1"/>
    </source>
</evidence>
<evidence type="ECO:0000256" key="4">
    <source>
        <dbReference type="ARBA" id="ARBA00023239"/>
    </source>
</evidence>
<dbReference type="EMBL" id="AP025292">
    <property type="protein sequence ID" value="BDC97757.1"/>
    <property type="molecule type" value="Genomic_DNA"/>
</dbReference>
<dbReference type="Proteomes" id="UP001354989">
    <property type="component" value="Chromosome"/>
</dbReference>
<evidence type="ECO:0000256" key="3">
    <source>
        <dbReference type="ARBA" id="ARBA00013252"/>
    </source>
</evidence>